<accession>A0AAV9DWN5</accession>
<feature type="compositionally biased region" description="Low complexity" evidence="1">
    <location>
        <begin position="224"/>
        <end position="234"/>
    </location>
</feature>
<comment type="caution">
    <text evidence="3">The sequence shown here is derived from an EMBL/GenBank/DDBJ whole genome shotgun (WGS) entry which is preliminary data.</text>
</comment>
<organism evidence="3 4">
    <name type="scientific">Acorus calamus</name>
    <name type="common">Sweet flag</name>
    <dbReference type="NCBI Taxonomy" id="4465"/>
    <lineage>
        <taxon>Eukaryota</taxon>
        <taxon>Viridiplantae</taxon>
        <taxon>Streptophyta</taxon>
        <taxon>Embryophyta</taxon>
        <taxon>Tracheophyta</taxon>
        <taxon>Spermatophyta</taxon>
        <taxon>Magnoliopsida</taxon>
        <taxon>Liliopsida</taxon>
        <taxon>Acoraceae</taxon>
        <taxon>Acorus</taxon>
    </lineage>
</organism>
<protein>
    <submittedName>
        <fullName evidence="3">Uncharacterized protein</fullName>
    </submittedName>
</protein>
<keyword evidence="4" id="KW-1185">Reference proteome</keyword>
<reference evidence="3" key="2">
    <citation type="submission" date="2023-06" db="EMBL/GenBank/DDBJ databases">
        <authorList>
            <person name="Ma L."/>
            <person name="Liu K.-W."/>
            <person name="Li Z."/>
            <person name="Hsiao Y.-Y."/>
            <person name="Qi Y."/>
            <person name="Fu T."/>
            <person name="Tang G."/>
            <person name="Zhang D."/>
            <person name="Sun W.-H."/>
            <person name="Liu D.-K."/>
            <person name="Li Y."/>
            <person name="Chen G.-Z."/>
            <person name="Liu X.-D."/>
            <person name="Liao X.-Y."/>
            <person name="Jiang Y.-T."/>
            <person name="Yu X."/>
            <person name="Hao Y."/>
            <person name="Huang J."/>
            <person name="Zhao X.-W."/>
            <person name="Ke S."/>
            <person name="Chen Y.-Y."/>
            <person name="Wu W.-L."/>
            <person name="Hsu J.-L."/>
            <person name="Lin Y.-F."/>
            <person name="Huang M.-D."/>
            <person name="Li C.-Y."/>
            <person name="Huang L."/>
            <person name="Wang Z.-W."/>
            <person name="Zhao X."/>
            <person name="Zhong W.-Y."/>
            <person name="Peng D.-H."/>
            <person name="Ahmad S."/>
            <person name="Lan S."/>
            <person name="Zhang J.-S."/>
            <person name="Tsai W.-C."/>
            <person name="Van De Peer Y."/>
            <person name="Liu Z.-J."/>
        </authorList>
    </citation>
    <scope>NUCLEOTIDE SEQUENCE</scope>
    <source>
        <strain evidence="3">CP</strain>
        <tissue evidence="3">Leaves</tissue>
    </source>
</reference>
<feature type="signal peptide" evidence="2">
    <location>
        <begin position="1"/>
        <end position="25"/>
    </location>
</feature>
<evidence type="ECO:0000313" key="3">
    <source>
        <dbReference type="EMBL" id="KAK1306066.1"/>
    </source>
</evidence>
<evidence type="ECO:0000256" key="2">
    <source>
        <dbReference type="SAM" id="SignalP"/>
    </source>
</evidence>
<reference evidence="3" key="1">
    <citation type="journal article" date="2023" name="Nat. Commun.">
        <title>Diploid and tetraploid genomes of Acorus and the evolution of monocots.</title>
        <authorList>
            <person name="Ma L."/>
            <person name="Liu K.W."/>
            <person name="Li Z."/>
            <person name="Hsiao Y.Y."/>
            <person name="Qi Y."/>
            <person name="Fu T."/>
            <person name="Tang G.D."/>
            <person name="Zhang D."/>
            <person name="Sun W.H."/>
            <person name="Liu D.K."/>
            <person name="Li Y."/>
            <person name="Chen G.Z."/>
            <person name="Liu X.D."/>
            <person name="Liao X.Y."/>
            <person name="Jiang Y.T."/>
            <person name="Yu X."/>
            <person name="Hao Y."/>
            <person name="Huang J."/>
            <person name="Zhao X.W."/>
            <person name="Ke S."/>
            <person name="Chen Y.Y."/>
            <person name="Wu W.L."/>
            <person name="Hsu J.L."/>
            <person name="Lin Y.F."/>
            <person name="Huang M.D."/>
            <person name="Li C.Y."/>
            <person name="Huang L."/>
            <person name="Wang Z.W."/>
            <person name="Zhao X."/>
            <person name="Zhong W.Y."/>
            <person name="Peng D.H."/>
            <person name="Ahmad S."/>
            <person name="Lan S."/>
            <person name="Zhang J.S."/>
            <person name="Tsai W.C."/>
            <person name="Van de Peer Y."/>
            <person name="Liu Z.J."/>
        </authorList>
    </citation>
    <scope>NUCLEOTIDE SEQUENCE</scope>
    <source>
        <strain evidence="3">CP</strain>
    </source>
</reference>
<name>A0AAV9DWN5_ACOCL</name>
<proteinExistence type="predicted"/>
<feature type="region of interest" description="Disordered" evidence="1">
    <location>
        <begin position="166"/>
        <end position="293"/>
    </location>
</feature>
<gene>
    <name evidence="3" type="ORF">QJS10_CPA10g01808</name>
</gene>
<evidence type="ECO:0000313" key="4">
    <source>
        <dbReference type="Proteomes" id="UP001180020"/>
    </source>
</evidence>
<feature type="compositionally biased region" description="Pro residues" evidence="1">
    <location>
        <begin position="235"/>
        <end position="293"/>
    </location>
</feature>
<dbReference type="Pfam" id="PF01190">
    <property type="entry name" value="Pollen_Ole_e_1"/>
    <property type="match status" value="1"/>
</dbReference>
<dbReference type="PANTHER" id="PTHR47273:SF4">
    <property type="entry name" value="EXPRESSED PROTEIN"/>
    <property type="match status" value="1"/>
</dbReference>
<dbReference type="Proteomes" id="UP001180020">
    <property type="component" value="Unassembled WGS sequence"/>
</dbReference>
<dbReference type="AlphaFoldDB" id="A0AAV9DWN5"/>
<keyword evidence="2" id="KW-0732">Signal</keyword>
<evidence type="ECO:0000256" key="1">
    <source>
        <dbReference type="SAM" id="MobiDB-lite"/>
    </source>
</evidence>
<feature type="compositionally biased region" description="Pro residues" evidence="1">
    <location>
        <begin position="168"/>
        <end position="185"/>
    </location>
</feature>
<dbReference type="PANTHER" id="PTHR47273">
    <property type="entry name" value="EXPRESSED PROTEIN"/>
    <property type="match status" value="1"/>
</dbReference>
<dbReference type="EMBL" id="JAUJYO010000010">
    <property type="protein sequence ID" value="KAK1306066.1"/>
    <property type="molecule type" value="Genomic_DNA"/>
</dbReference>
<feature type="chain" id="PRO_5043653540" evidence="2">
    <location>
        <begin position="26"/>
        <end position="320"/>
    </location>
</feature>
<sequence>MGNININILCFIILSLSFTFHTSSARHAKNQLSAVVVGKVYCDTCFRREFSKNSHLIHGASVAVECEDLKQNFGFRRETKTDGLGTFRVRIPTAIKDHIQSCSAKLITSSDPFCAIATSTKASSLNLKSKTNGVHVFSAGFFSFKPLKQPEMCDQKPEFSQMKTELPQFPPLPPLPTLPKLPQLPPLLNFRSQTEKPVVSTPTDQKEEQPASIPTFPSPPTVPNPFQLPSFLPNPLQPNPLQPPVLPNPLQPPVLPNPLQPPPTLPNPLQPPPASFLPPNPFRPPSSPPGFRFPPFAFPFPPSSFFPGAPPAILSEKKTP</sequence>